<dbReference type="Proteomes" id="UP000318825">
    <property type="component" value="Unassembled WGS sequence"/>
</dbReference>
<gene>
    <name evidence="7" type="ORF">NWI01_24670</name>
</gene>
<evidence type="ECO:0000256" key="3">
    <source>
        <dbReference type="ARBA" id="ARBA00023004"/>
    </source>
</evidence>
<keyword evidence="1 4" id="KW-0349">Heme</keyword>
<keyword evidence="2 4" id="KW-0479">Metal-binding</keyword>
<dbReference type="InterPro" id="IPR009056">
    <property type="entry name" value="Cyt_c-like_dom"/>
</dbReference>
<dbReference type="GO" id="GO:0020037">
    <property type="term" value="F:heme binding"/>
    <property type="evidence" value="ECO:0007669"/>
    <property type="project" value="InterPro"/>
</dbReference>
<dbReference type="AlphaFoldDB" id="A0A4Y3WD61"/>
<dbReference type="PANTHER" id="PTHR35008:SF8">
    <property type="entry name" value="ALCOHOL DEHYDROGENASE CYTOCHROME C SUBUNIT"/>
    <property type="match status" value="1"/>
</dbReference>
<dbReference type="PROSITE" id="PS51007">
    <property type="entry name" value="CYTC"/>
    <property type="match status" value="1"/>
</dbReference>
<organism evidence="7 8">
    <name type="scientific">Nitrobacter winogradskyi</name>
    <name type="common">Nitrobacter agilis</name>
    <dbReference type="NCBI Taxonomy" id="913"/>
    <lineage>
        <taxon>Bacteria</taxon>
        <taxon>Pseudomonadati</taxon>
        <taxon>Pseudomonadota</taxon>
        <taxon>Alphaproteobacteria</taxon>
        <taxon>Hyphomicrobiales</taxon>
        <taxon>Nitrobacteraceae</taxon>
        <taxon>Nitrobacter</taxon>
    </lineage>
</organism>
<dbReference type="InterPro" id="IPR051459">
    <property type="entry name" value="Cytochrome_c-type_DH"/>
</dbReference>
<dbReference type="GO" id="GO:0009055">
    <property type="term" value="F:electron transfer activity"/>
    <property type="evidence" value="ECO:0007669"/>
    <property type="project" value="InterPro"/>
</dbReference>
<feature type="domain" description="Cytochrome c" evidence="6">
    <location>
        <begin position="59"/>
        <end position="151"/>
    </location>
</feature>
<dbReference type="RefSeq" id="WP_141384191.1">
    <property type="nucleotide sequence ID" value="NZ_BJNF01000071.1"/>
</dbReference>
<sequence length="188" mass="19923">MSMHKRWFACVIGVCLFSGSAGAQSMVDHFGLGQTATANEAAKYFSIPPSGAGLPAGSGTAKAGVLVFANTCAACHGDKLQGNPAAGIGGDRLLGGRGSLVGKTPVKTVESYWPYATTLFDYIKRTMPFSAPGSLRDDEVYSLVAYILSEARIIKPSETMDAKSLPKVQMPNKDGFIPDARPELQLYR</sequence>
<feature type="chain" id="PRO_5021494975" evidence="5">
    <location>
        <begin position="24"/>
        <end position="188"/>
    </location>
</feature>
<dbReference type="SUPFAM" id="SSF46626">
    <property type="entry name" value="Cytochrome c"/>
    <property type="match status" value="1"/>
</dbReference>
<dbReference type="GO" id="GO:0046872">
    <property type="term" value="F:metal ion binding"/>
    <property type="evidence" value="ECO:0007669"/>
    <property type="project" value="UniProtKB-KW"/>
</dbReference>
<protein>
    <submittedName>
        <fullName evidence="7">Cytochrome c</fullName>
    </submittedName>
</protein>
<dbReference type="OrthoDB" id="9779283at2"/>
<name>A0A4Y3WD61_NITWI</name>
<keyword evidence="5" id="KW-0732">Signal</keyword>
<evidence type="ECO:0000256" key="2">
    <source>
        <dbReference type="ARBA" id="ARBA00022723"/>
    </source>
</evidence>
<dbReference type="Pfam" id="PF00034">
    <property type="entry name" value="Cytochrom_C"/>
    <property type="match status" value="1"/>
</dbReference>
<proteinExistence type="predicted"/>
<evidence type="ECO:0000256" key="4">
    <source>
        <dbReference type="PROSITE-ProRule" id="PRU00433"/>
    </source>
</evidence>
<evidence type="ECO:0000313" key="8">
    <source>
        <dbReference type="Proteomes" id="UP000318825"/>
    </source>
</evidence>
<evidence type="ECO:0000256" key="1">
    <source>
        <dbReference type="ARBA" id="ARBA00022617"/>
    </source>
</evidence>
<feature type="signal peptide" evidence="5">
    <location>
        <begin position="1"/>
        <end position="23"/>
    </location>
</feature>
<dbReference type="PANTHER" id="PTHR35008">
    <property type="entry name" value="BLL4482 PROTEIN-RELATED"/>
    <property type="match status" value="1"/>
</dbReference>
<comment type="caution">
    <text evidence="7">The sequence shown here is derived from an EMBL/GenBank/DDBJ whole genome shotgun (WGS) entry which is preliminary data.</text>
</comment>
<dbReference type="EMBL" id="BJNF01000071">
    <property type="protein sequence ID" value="GEC16575.1"/>
    <property type="molecule type" value="Genomic_DNA"/>
</dbReference>
<reference evidence="7 8" key="1">
    <citation type="submission" date="2019-06" db="EMBL/GenBank/DDBJ databases">
        <title>Whole genome shotgun sequence of Nitrobacter winogradskyi NBRC 14297.</title>
        <authorList>
            <person name="Hosoyama A."/>
            <person name="Uohara A."/>
            <person name="Ohji S."/>
            <person name="Ichikawa N."/>
        </authorList>
    </citation>
    <scope>NUCLEOTIDE SEQUENCE [LARGE SCALE GENOMIC DNA]</scope>
    <source>
        <strain evidence="7 8">NBRC 14297</strain>
    </source>
</reference>
<evidence type="ECO:0000256" key="5">
    <source>
        <dbReference type="SAM" id="SignalP"/>
    </source>
</evidence>
<dbReference type="InterPro" id="IPR036909">
    <property type="entry name" value="Cyt_c-like_dom_sf"/>
</dbReference>
<dbReference type="Gene3D" id="1.10.760.10">
    <property type="entry name" value="Cytochrome c-like domain"/>
    <property type="match status" value="1"/>
</dbReference>
<evidence type="ECO:0000259" key="6">
    <source>
        <dbReference type="PROSITE" id="PS51007"/>
    </source>
</evidence>
<keyword evidence="3 4" id="KW-0408">Iron</keyword>
<evidence type="ECO:0000313" key="7">
    <source>
        <dbReference type="EMBL" id="GEC16575.1"/>
    </source>
</evidence>
<accession>A0A4Y3WD61</accession>